<evidence type="ECO:0000313" key="2">
    <source>
        <dbReference type="Proteomes" id="UP001056120"/>
    </source>
</evidence>
<dbReference type="Proteomes" id="UP001056120">
    <property type="component" value="Linkage Group LG14"/>
</dbReference>
<accession>A0ACB9GK88</accession>
<gene>
    <name evidence="1" type="ORF">L1987_42899</name>
</gene>
<sequence>MILYNSFLLTVALPALFASLIAFIGALLLIDSFQIFSFGVKSGSYCFGSFVKVFFVRLGLIAFCLGKASTNVIAIGVGLGPLFIIASKTKAGTSGSRHNKKHLQLTLFESPGDEIS</sequence>
<proteinExistence type="predicted"/>
<keyword evidence="2" id="KW-1185">Reference proteome</keyword>
<name>A0ACB9GK88_9ASTR</name>
<evidence type="ECO:0000313" key="1">
    <source>
        <dbReference type="EMBL" id="KAI3783812.1"/>
    </source>
</evidence>
<comment type="caution">
    <text evidence="1">The sequence shown here is derived from an EMBL/GenBank/DDBJ whole genome shotgun (WGS) entry which is preliminary data.</text>
</comment>
<dbReference type="EMBL" id="CM042031">
    <property type="protein sequence ID" value="KAI3783812.1"/>
    <property type="molecule type" value="Genomic_DNA"/>
</dbReference>
<protein>
    <submittedName>
        <fullName evidence="1">Uncharacterized protein</fullName>
    </submittedName>
</protein>
<organism evidence="1 2">
    <name type="scientific">Smallanthus sonchifolius</name>
    <dbReference type="NCBI Taxonomy" id="185202"/>
    <lineage>
        <taxon>Eukaryota</taxon>
        <taxon>Viridiplantae</taxon>
        <taxon>Streptophyta</taxon>
        <taxon>Embryophyta</taxon>
        <taxon>Tracheophyta</taxon>
        <taxon>Spermatophyta</taxon>
        <taxon>Magnoliopsida</taxon>
        <taxon>eudicotyledons</taxon>
        <taxon>Gunneridae</taxon>
        <taxon>Pentapetalae</taxon>
        <taxon>asterids</taxon>
        <taxon>campanulids</taxon>
        <taxon>Asterales</taxon>
        <taxon>Asteraceae</taxon>
        <taxon>Asteroideae</taxon>
        <taxon>Heliantheae alliance</taxon>
        <taxon>Millerieae</taxon>
        <taxon>Smallanthus</taxon>
    </lineage>
</organism>
<reference evidence="2" key="1">
    <citation type="journal article" date="2022" name="Mol. Ecol. Resour.">
        <title>The genomes of chicory, endive, great burdock and yacon provide insights into Asteraceae palaeo-polyploidization history and plant inulin production.</title>
        <authorList>
            <person name="Fan W."/>
            <person name="Wang S."/>
            <person name="Wang H."/>
            <person name="Wang A."/>
            <person name="Jiang F."/>
            <person name="Liu H."/>
            <person name="Zhao H."/>
            <person name="Xu D."/>
            <person name="Zhang Y."/>
        </authorList>
    </citation>
    <scope>NUCLEOTIDE SEQUENCE [LARGE SCALE GENOMIC DNA]</scope>
    <source>
        <strain evidence="2">cv. Yunnan</strain>
    </source>
</reference>
<reference evidence="1 2" key="2">
    <citation type="journal article" date="2022" name="Mol. Ecol. Resour.">
        <title>The genomes of chicory, endive, great burdock and yacon provide insights into Asteraceae paleo-polyploidization history and plant inulin production.</title>
        <authorList>
            <person name="Fan W."/>
            <person name="Wang S."/>
            <person name="Wang H."/>
            <person name="Wang A."/>
            <person name="Jiang F."/>
            <person name="Liu H."/>
            <person name="Zhao H."/>
            <person name="Xu D."/>
            <person name="Zhang Y."/>
        </authorList>
    </citation>
    <scope>NUCLEOTIDE SEQUENCE [LARGE SCALE GENOMIC DNA]</scope>
    <source>
        <strain evidence="2">cv. Yunnan</strain>
        <tissue evidence="1">Leaves</tissue>
    </source>
</reference>